<feature type="region of interest" description="Disordered" evidence="1">
    <location>
        <begin position="1"/>
        <end position="79"/>
    </location>
</feature>
<keyword evidence="2" id="KW-0472">Membrane</keyword>
<sequence>MSYVHGHSHEQDPYPPPGYGSGYPPPGYPQGPPPPGYGYPPPPPNPGHHQGYPPNPGYQGYFNNDGYPPPPQQPQYQGYQYHHHHQSDDGCSSFFRGWFLLFSGSEGLRFSFNGYLGRGRNKYFHVIVKGFTVLVEVQETSVNLNDFGCTLLLLCVGGVLLLFLGWWSGYTVGA</sequence>
<dbReference type="Gramene" id="RZC60528">
    <property type="protein sequence ID" value="RZC60528"/>
    <property type="gene ID" value="C5167_022291"/>
</dbReference>
<protein>
    <submittedName>
        <fullName evidence="3">Uncharacterized protein</fullName>
    </submittedName>
</protein>
<evidence type="ECO:0000313" key="4">
    <source>
        <dbReference type="Proteomes" id="UP000316621"/>
    </source>
</evidence>
<gene>
    <name evidence="3" type="ORF">C5167_022291</name>
</gene>
<dbReference type="EMBL" id="CM010719">
    <property type="protein sequence ID" value="RZC60528.1"/>
    <property type="molecule type" value="Genomic_DNA"/>
</dbReference>
<reference evidence="3 4" key="1">
    <citation type="journal article" date="2018" name="Science">
        <title>The opium poppy genome and morphinan production.</title>
        <authorList>
            <person name="Guo L."/>
            <person name="Winzer T."/>
            <person name="Yang X."/>
            <person name="Li Y."/>
            <person name="Ning Z."/>
            <person name="He Z."/>
            <person name="Teodor R."/>
            <person name="Lu Y."/>
            <person name="Bowser T.A."/>
            <person name="Graham I.A."/>
            <person name="Ye K."/>
        </authorList>
    </citation>
    <scope>NUCLEOTIDE SEQUENCE [LARGE SCALE GENOMIC DNA]</scope>
    <source>
        <strain evidence="4">cv. HN1</strain>
        <tissue evidence="3">Leaves</tissue>
    </source>
</reference>
<feature type="transmembrane region" description="Helical" evidence="2">
    <location>
        <begin position="147"/>
        <end position="167"/>
    </location>
</feature>
<organism evidence="3 4">
    <name type="scientific">Papaver somniferum</name>
    <name type="common">Opium poppy</name>
    <dbReference type="NCBI Taxonomy" id="3469"/>
    <lineage>
        <taxon>Eukaryota</taxon>
        <taxon>Viridiplantae</taxon>
        <taxon>Streptophyta</taxon>
        <taxon>Embryophyta</taxon>
        <taxon>Tracheophyta</taxon>
        <taxon>Spermatophyta</taxon>
        <taxon>Magnoliopsida</taxon>
        <taxon>Ranunculales</taxon>
        <taxon>Papaveraceae</taxon>
        <taxon>Papaveroideae</taxon>
        <taxon>Papaver</taxon>
    </lineage>
</organism>
<evidence type="ECO:0000256" key="1">
    <source>
        <dbReference type="SAM" id="MobiDB-lite"/>
    </source>
</evidence>
<dbReference type="OMA" id="HSHEQDP"/>
<proteinExistence type="predicted"/>
<evidence type="ECO:0000313" key="3">
    <source>
        <dbReference type="EMBL" id="RZC60528.1"/>
    </source>
</evidence>
<keyword evidence="4" id="KW-1185">Reference proteome</keyword>
<dbReference type="AlphaFoldDB" id="A0A4Y7JL70"/>
<name>A0A4Y7JL70_PAPSO</name>
<evidence type="ECO:0000256" key="2">
    <source>
        <dbReference type="SAM" id="Phobius"/>
    </source>
</evidence>
<keyword evidence="2" id="KW-1133">Transmembrane helix</keyword>
<keyword evidence="2" id="KW-0812">Transmembrane</keyword>
<accession>A0A4Y7JL70</accession>
<feature type="compositionally biased region" description="Pro residues" evidence="1">
    <location>
        <begin position="13"/>
        <end position="46"/>
    </location>
</feature>
<dbReference type="Proteomes" id="UP000316621">
    <property type="component" value="Chromosome 5"/>
</dbReference>